<evidence type="ECO:0000313" key="2">
    <source>
        <dbReference type="EMBL" id="SFF74636.1"/>
    </source>
</evidence>
<dbReference type="EMBL" id="FONR01000011">
    <property type="protein sequence ID" value="SFF74636.1"/>
    <property type="molecule type" value="Genomic_DNA"/>
</dbReference>
<protein>
    <submittedName>
        <fullName evidence="2">Uncharacterized protein</fullName>
    </submittedName>
</protein>
<accession>A0A1I2LC34</accession>
<reference evidence="2 3" key="1">
    <citation type="submission" date="2016-10" db="EMBL/GenBank/DDBJ databases">
        <authorList>
            <person name="de Groot N.N."/>
        </authorList>
    </citation>
    <scope>NUCLEOTIDE SEQUENCE [LARGE SCALE GENOMIC DNA]</scope>
    <source>
        <strain evidence="2 3">OK461</strain>
    </source>
</reference>
<dbReference type="Proteomes" id="UP000181942">
    <property type="component" value="Unassembled WGS sequence"/>
</dbReference>
<feature type="region of interest" description="Disordered" evidence="1">
    <location>
        <begin position="74"/>
        <end position="96"/>
    </location>
</feature>
<sequence length="129" mass="13943">MSRMKNVPVLGGRHELTIEGFAATTEHMELRYHLTPPIPQSEPDEENEVGNHEPYVFLALEALDDVGNEYLDSGGAFGLSPDGSATEGSLSVQPGPYADARSVTLRLILFDGTREETHAFTFPLEAAAG</sequence>
<evidence type="ECO:0000256" key="1">
    <source>
        <dbReference type="SAM" id="MobiDB-lite"/>
    </source>
</evidence>
<proteinExistence type="predicted"/>
<evidence type="ECO:0000313" key="3">
    <source>
        <dbReference type="Proteomes" id="UP000181942"/>
    </source>
</evidence>
<organism evidence="2 3">
    <name type="scientific">Streptomyces mirabilis</name>
    <dbReference type="NCBI Taxonomy" id="68239"/>
    <lineage>
        <taxon>Bacteria</taxon>
        <taxon>Bacillati</taxon>
        <taxon>Actinomycetota</taxon>
        <taxon>Actinomycetes</taxon>
        <taxon>Kitasatosporales</taxon>
        <taxon>Streptomycetaceae</taxon>
        <taxon>Streptomyces</taxon>
    </lineage>
</organism>
<name>A0A1I2LC34_9ACTN</name>
<gene>
    <name evidence="2" type="ORF">SAMN02787118_111262</name>
</gene>
<dbReference type="AlphaFoldDB" id="A0A1I2LC34"/>